<evidence type="ECO:0000256" key="1">
    <source>
        <dbReference type="SAM" id="Coils"/>
    </source>
</evidence>
<keyword evidence="4" id="KW-1185">Reference proteome</keyword>
<proteinExistence type="predicted"/>
<feature type="region of interest" description="Disordered" evidence="2">
    <location>
        <begin position="279"/>
        <end position="322"/>
    </location>
</feature>
<dbReference type="AlphaFoldDB" id="U4LN49"/>
<protein>
    <submittedName>
        <fullName evidence="3">Uncharacterized protein</fullName>
    </submittedName>
</protein>
<dbReference type="OrthoDB" id="5429487at2759"/>
<feature type="compositionally biased region" description="Polar residues" evidence="2">
    <location>
        <begin position="299"/>
        <end position="308"/>
    </location>
</feature>
<dbReference type="EMBL" id="HF936048">
    <property type="protein sequence ID" value="CCX33348.1"/>
    <property type="molecule type" value="Genomic_DNA"/>
</dbReference>
<evidence type="ECO:0000313" key="4">
    <source>
        <dbReference type="Proteomes" id="UP000018144"/>
    </source>
</evidence>
<sequence>MKSPPPPSPSSLHKRRRAFQAKYFTSPTSPIAAIRFINQLDFYLYQAQGVESKVIEKLPAALHNDLQLAWFNKLKTSVSPRPLTLHDLRLALLSDFGVDPPTTRLLLSRYETGNLPYLRSQSFKVTMNYLDEIESLKTDVSSLRLQGEEERRELAEKWKRILHKTQSKQRVELEEEKKRREGLEREVQDLRLAVKGLTIMLGEQPEEQTNRRLEMAWEEFKDTVESAQKGFEKAVDKCVKDSKIPPNKRMKESYRRPETMLDGRLEGMESLRVEITHSESTTAVGSEQGPGSPAGHGSPRSSAGTSYVSCEGSPQKHHVALRQRVNNTPTRVRGKFRPLSVNHNRPKSRMGMVHMDVMDRQDTPALSVDD</sequence>
<evidence type="ECO:0000313" key="3">
    <source>
        <dbReference type="EMBL" id="CCX33348.1"/>
    </source>
</evidence>
<evidence type="ECO:0000256" key="2">
    <source>
        <dbReference type="SAM" id="MobiDB-lite"/>
    </source>
</evidence>
<name>U4LN49_PYROM</name>
<dbReference type="Proteomes" id="UP000018144">
    <property type="component" value="Unassembled WGS sequence"/>
</dbReference>
<reference evidence="3 4" key="1">
    <citation type="journal article" date="2013" name="PLoS Genet.">
        <title>The genome and development-dependent transcriptomes of Pyronema confluens: a window into fungal evolution.</title>
        <authorList>
            <person name="Traeger S."/>
            <person name="Altegoer F."/>
            <person name="Freitag M."/>
            <person name="Gabaldon T."/>
            <person name="Kempken F."/>
            <person name="Kumar A."/>
            <person name="Marcet-Houben M."/>
            <person name="Poggeler S."/>
            <person name="Stajich J.E."/>
            <person name="Nowrousian M."/>
        </authorList>
    </citation>
    <scope>NUCLEOTIDE SEQUENCE [LARGE SCALE GENOMIC DNA]</scope>
    <source>
        <strain evidence="4">CBS 100304</strain>
        <tissue evidence="3">Vegetative mycelium</tissue>
    </source>
</reference>
<accession>U4LN49</accession>
<feature type="coiled-coil region" evidence="1">
    <location>
        <begin position="133"/>
        <end position="200"/>
    </location>
</feature>
<keyword evidence="1" id="KW-0175">Coiled coil</keyword>
<gene>
    <name evidence="3" type="ORF">PCON_01029</name>
</gene>
<organism evidence="3 4">
    <name type="scientific">Pyronema omphalodes (strain CBS 100304)</name>
    <name type="common">Pyronema confluens</name>
    <dbReference type="NCBI Taxonomy" id="1076935"/>
    <lineage>
        <taxon>Eukaryota</taxon>
        <taxon>Fungi</taxon>
        <taxon>Dikarya</taxon>
        <taxon>Ascomycota</taxon>
        <taxon>Pezizomycotina</taxon>
        <taxon>Pezizomycetes</taxon>
        <taxon>Pezizales</taxon>
        <taxon>Pyronemataceae</taxon>
        <taxon>Pyronema</taxon>
    </lineage>
</organism>